<evidence type="ECO:0000256" key="2">
    <source>
        <dbReference type="ARBA" id="ARBA00006727"/>
    </source>
</evidence>
<dbReference type="AlphaFoldDB" id="V2WX04"/>
<feature type="transmembrane region" description="Helical" evidence="4">
    <location>
        <begin position="178"/>
        <end position="198"/>
    </location>
</feature>
<comment type="subcellular location">
    <subcellularLocation>
        <location evidence="1">Membrane</location>
        <topology evidence="1">Multi-pass membrane protein</topology>
    </subcellularLocation>
</comment>
<dbReference type="KEGG" id="mrr:Moror_9338"/>
<keyword evidence="6" id="KW-1185">Reference proteome</keyword>
<sequence>MEPSKPTLTSLQSTDTLHSTLTLVESSNGQENFKSDTQNNDQVPEDVPAPIDTTRIEEKPSIAKEEIDVVPDGGLRAWLVIFGITCCTFTTFGLTSSWGFFQAYYQHSLLQSSSPSTIAWIGSIQYALAFLPCMIVGRLFDLGYFHSIFVSASIILVSATMLVAQCTVYWQLLLCQGFLSGIACGVIVGPTTAILAQWFKEKRALALGFTAAGSALGGTLFPITARALLPRIGFPWTVRVIGFIMLTCLLLANLTVRRRLPPTYPKGPLLGIKPLKSVPFITYCTATLLVYFGLYTSVLNGIPEGFSFNLVAIMNGSSGIGRLAAGIIGNRIGPMNHMIPSTIVSGLVILAWPAVRSQSAFIAVVVVFGFTAGSYSALLWQPILDLGDADELSRRVGIMMIFLACAGLLGPPTAGEVNNAAGMQAMTIYAGT</sequence>
<reference evidence="5 6" key="1">
    <citation type="journal article" date="2014" name="BMC Genomics">
        <title>Genome and secretome analysis of the hemibiotrophic fungal pathogen, Moniliophthora roreri, which causes frosty pod rot disease of cacao: mechanisms of the biotrophic and necrotrophic phases.</title>
        <authorList>
            <person name="Meinhardt L.W."/>
            <person name="Costa G.G.L."/>
            <person name="Thomazella D.P.T."/>
            <person name="Teixeira P.J.P.L."/>
            <person name="Carazzolle M.F."/>
            <person name="Schuster S.C."/>
            <person name="Carlson J.E."/>
            <person name="Guiltinan M.J."/>
            <person name="Mieczkowski P."/>
            <person name="Farmer A."/>
            <person name="Ramaraj T."/>
            <person name="Crozier J."/>
            <person name="Davis R.E."/>
            <person name="Shao J."/>
            <person name="Melnick R.L."/>
            <person name="Pereira G.A.G."/>
            <person name="Bailey B.A."/>
        </authorList>
    </citation>
    <scope>NUCLEOTIDE SEQUENCE [LARGE SCALE GENOMIC DNA]</scope>
    <source>
        <strain evidence="5 6">MCA 2997</strain>
    </source>
</reference>
<feature type="transmembrane region" description="Helical" evidence="4">
    <location>
        <begin position="148"/>
        <end position="172"/>
    </location>
</feature>
<dbReference type="Pfam" id="PF07690">
    <property type="entry name" value="MFS_1"/>
    <property type="match status" value="1"/>
</dbReference>
<feature type="compositionally biased region" description="Polar residues" evidence="3">
    <location>
        <begin position="28"/>
        <end position="42"/>
    </location>
</feature>
<dbReference type="HOGENOM" id="CLU_001265_1_1_1"/>
<evidence type="ECO:0000256" key="1">
    <source>
        <dbReference type="ARBA" id="ARBA00004141"/>
    </source>
</evidence>
<dbReference type="OrthoDB" id="6509908at2759"/>
<feature type="transmembrane region" description="Helical" evidence="4">
    <location>
        <begin position="392"/>
        <end position="410"/>
    </location>
</feature>
<keyword evidence="4" id="KW-0812">Transmembrane</keyword>
<feature type="transmembrane region" description="Helical" evidence="4">
    <location>
        <begin position="205"/>
        <end position="224"/>
    </location>
</feature>
<name>V2WX04_MONRO</name>
<keyword evidence="4" id="KW-1133">Transmembrane helix</keyword>
<dbReference type="PANTHER" id="PTHR11360">
    <property type="entry name" value="MONOCARBOXYLATE TRANSPORTER"/>
    <property type="match status" value="1"/>
</dbReference>
<feature type="transmembrane region" description="Helical" evidence="4">
    <location>
        <begin position="118"/>
        <end position="136"/>
    </location>
</feature>
<dbReference type="InterPro" id="IPR011701">
    <property type="entry name" value="MFS"/>
</dbReference>
<feature type="transmembrane region" description="Helical" evidence="4">
    <location>
        <begin position="337"/>
        <end position="355"/>
    </location>
</feature>
<keyword evidence="4" id="KW-0472">Membrane</keyword>
<feature type="transmembrane region" description="Helical" evidence="4">
    <location>
        <begin position="77"/>
        <end position="98"/>
    </location>
</feature>
<evidence type="ECO:0000256" key="4">
    <source>
        <dbReference type="SAM" id="Phobius"/>
    </source>
</evidence>
<dbReference type="PANTHER" id="PTHR11360:SF284">
    <property type="entry name" value="EG:103B4.3 PROTEIN-RELATED"/>
    <property type="match status" value="1"/>
</dbReference>
<organism evidence="5 6">
    <name type="scientific">Moniliophthora roreri (strain MCA 2997)</name>
    <name type="common">Cocoa frosty pod rot fungus</name>
    <name type="synonym">Crinipellis roreri</name>
    <dbReference type="NCBI Taxonomy" id="1381753"/>
    <lineage>
        <taxon>Eukaryota</taxon>
        <taxon>Fungi</taxon>
        <taxon>Dikarya</taxon>
        <taxon>Basidiomycota</taxon>
        <taxon>Agaricomycotina</taxon>
        <taxon>Agaricomycetes</taxon>
        <taxon>Agaricomycetidae</taxon>
        <taxon>Agaricales</taxon>
        <taxon>Marasmiineae</taxon>
        <taxon>Marasmiaceae</taxon>
        <taxon>Moniliophthora</taxon>
    </lineage>
</organism>
<dbReference type="Gene3D" id="1.20.1250.20">
    <property type="entry name" value="MFS general substrate transporter like domains"/>
    <property type="match status" value="1"/>
</dbReference>
<feature type="transmembrane region" description="Helical" evidence="4">
    <location>
        <begin position="277"/>
        <end position="294"/>
    </location>
</feature>
<dbReference type="InterPro" id="IPR050327">
    <property type="entry name" value="Proton-linked_MCT"/>
</dbReference>
<protein>
    <submittedName>
        <fullName evidence="5">MFS general substrate transporter</fullName>
    </submittedName>
</protein>
<gene>
    <name evidence="5" type="ORF">Moror_9338</name>
</gene>
<comment type="caution">
    <text evidence="5">The sequence shown here is derived from an EMBL/GenBank/DDBJ whole genome shotgun (WGS) entry which is preliminary data.</text>
</comment>
<evidence type="ECO:0000313" key="6">
    <source>
        <dbReference type="Proteomes" id="UP000017559"/>
    </source>
</evidence>
<proteinExistence type="inferred from homology"/>
<evidence type="ECO:0000313" key="5">
    <source>
        <dbReference type="EMBL" id="ESK86102.1"/>
    </source>
</evidence>
<dbReference type="Proteomes" id="UP000017559">
    <property type="component" value="Unassembled WGS sequence"/>
</dbReference>
<evidence type="ECO:0000256" key="3">
    <source>
        <dbReference type="SAM" id="MobiDB-lite"/>
    </source>
</evidence>
<dbReference type="SUPFAM" id="SSF103473">
    <property type="entry name" value="MFS general substrate transporter"/>
    <property type="match status" value="1"/>
</dbReference>
<feature type="transmembrane region" description="Helical" evidence="4">
    <location>
        <begin position="361"/>
        <end position="380"/>
    </location>
</feature>
<dbReference type="EMBL" id="AWSO01000978">
    <property type="protein sequence ID" value="ESK86102.1"/>
    <property type="molecule type" value="Genomic_DNA"/>
</dbReference>
<feature type="region of interest" description="Disordered" evidence="3">
    <location>
        <begin position="28"/>
        <end position="48"/>
    </location>
</feature>
<dbReference type="GO" id="GO:0022857">
    <property type="term" value="F:transmembrane transporter activity"/>
    <property type="evidence" value="ECO:0007669"/>
    <property type="project" value="InterPro"/>
</dbReference>
<accession>V2WX04</accession>
<dbReference type="GO" id="GO:0016020">
    <property type="term" value="C:membrane"/>
    <property type="evidence" value="ECO:0007669"/>
    <property type="project" value="UniProtKB-SubCell"/>
</dbReference>
<comment type="similarity">
    <text evidence="2">Belongs to the major facilitator superfamily. Monocarboxylate porter (TC 2.A.1.13) family.</text>
</comment>
<dbReference type="InterPro" id="IPR036259">
    <property type="entry name" value="MFS_trans_sf"/>
</dbReference>
<feature type="transmembrane region" description="Helical" evidence="4">
    <location>
        <begin position="236"/>
        <end position="256"/>
    </location>
</feature>